<dbReference type="GO" id="GO:0005886">
    <property type="term" value="C:plasma membrane"/>
    <property type="evidence" value="ECO:0007669"/>
    <property type="project" value="TreeGrafter"/>
</dbReference>
<dbReference type="GO" id="GO:0009506">
    <property type="term" value="C:plasmodesma"/>
    <property type="evidence" value="ECO:0007669"/>
    <property type="project" value="TreeGrafter"/>
</dbReference>
<name>A0AAD8P002_TARER</name>
<dbReference type="PANTHER" id="PTHR27003:SF383">
    <property type="entry name" value="TYROSINE-PROTEIN KINASE, NON-RECEPTOR JAK_TYK2-RELATED"/>
    <property type="match status" value="1"/>
</dbReference>
<proteinExistence type="predicted"/>
<dbReference type="PANTHER" id="PTHR27003">
    <property type="entry name" value="OS07G0166700 PROTEIN"/>
    <property type="match status" value="1"/>
</dbReference>
<evidence type="ECO:0000313" key="1">
    <source>
        <dbReference type="EMBL" id="KAK1427114.1"/>
    </source>
</evidence>
<gene>
    <name evidence="1" type="ORF">QVD17_15797</name>
</gene>
<dbReference type="EMBL" id="JAUHHV010000004">
    <property type="protein sequence ID" value="KAK1427114.1"/>
    <property type="molecule type" value="Genomic_DNA"/>
</dbReference>
<sequence length="133" mass="14900">MQPAGRRHGLVLDHVCARPGYVDPAYVRSGGVSHKSDVYSLGVVLFENFILDKPLLAKLAKSHYENGKLNGIILPSLQKQTYSRSLKEFTEAAYCCLNEKRTQRPNIDRAMFALEQALELQLTHENSSGRGVR</sequence>
<dbReference type="InterPro" id="IPR045272">
    <property type="entry name" value="ANXUR1/2-like"/>
</dbReference>
<dbReference type="InterPro" id="IPR011009">
    <property type="entry name" value="Kinase-like_dom_sf"/>
</dbReference>
<evidence type="ECO:0000313" key="2">
    <source>
        <dbReference type="Proteomes" id="UP001229421"/>
    </source>
</evidence>
<dbReference type="Gene3D" id="1.10.510.10">
    <property type="entry name" value="Transferase(Phosphotransferase) domain 1"/>
    <property type="match status" value="1"/>
</dbReference>
<dbReference type="GO" id="GO:0004714">
    <property type="term" value="F:transmembrane receptor protein tyrosine kinase activity"/>
    <property type="evidence" value="ECO:0007669"/>
    <property type="project" value="InterPro"/>
</dbReference>
<comment type="caution">
    <text evidence="1">The sequence shown here is derived from an EMBL/GenBank/DDBJ whole genome shotgun (WGS) entry which is preliminary data.</text>
</comment>
<accession>A0AAD8P002</accession>
<protein>
    <recommendedName>
        <fullName evidence="3">Protein kinase domain-containing protein</fullName>
    </recommendedName>
</protein>
<dbReference type="Proteomes" id="UP001229421">
    <property type="component" value="Unassembled WGS sequence"/>
</dbReference>
<reference evidence="1" key="1">
    <citation type="journal article" date="2023" name="bioRxiv">
        <title>Improved chromosome-level genome assembly for marigold (Tagetes erecta).</title>
        <authorList>
            <person name="Jiang F."/>
            <person name="Yuan L."/>
            <person name="Wang S."/>
            <person name="Wang H."/>
            <person name="Xu D."/>
            <person name="Wang A."/>
            <person name="Fan W."/>
        </authorList>
    </citation>
    <scope>NUCLEOTIDE SEQUENCE</scope>
    <source>
        <strain evidence="1">WSJ</strain>
        <tissue evidence="1">Leaf</tissue>
    </source>
</reference>
<keyword evidence="2" id="KW-1185">Reference proteome</keyword>
<dbReference type="SUPFAM" id="SSF56112">
    <property type="entry name" value="Protein kinase-like (PK-like)"/>
    <property type="match status" value="1"/>
</dbReference>
<dbReference type="AlphaFoldDB" id="A0AAD8P002"/>
<organism evidence="1 2">
    <name type="scientific">Tagetes erecta</name>
    <name type="common">African marigold</name>
    <dbReference type="NCBI Taxonomy" id="13708"/>
    <lineage>
        <taxon>Eukaryota</taxon>
        <taxon>Viridiplantae</taxon>
        <taxon>Streptophyta</taxon>
        <taxon>Embryophyta</taxon>
        <taxon>Tracheophyta</taxon>
        <taxon>Spermatophyta</taxon>
        <taxon>Magnoliopsida</taxon>
        <taxon>eudicotyledons</taxon>
        <taxon>Gunneridae</taxon>
        <taxon>Pentapetalae</taxon>
        <taxon>asterids</taxon>
        <taxon>campanulids</taxon>
        <taxon>Asterales</taxon>
        <taxon>Asteraceae</taxon>
        <taxon>Asteroideae</taxon>
        <taxon>Heliantheae alliance</taxon>
        <taxon>Tageteae</taxon>
        <taxon>Tagetes</taxon>
    </lineage>
</organism>
<evidence type="ECO:0008006" key="3">
    <source>
        <dbReference type="Google" id="ProtNLM"/>
    </source>
</evidence>